<proteinExistence type="predicted"/>
<feature type="domain" description="Sialate O-acetylesterase" evidence="3">
    <location>
        <begin position="19"/>
        <end position="255"/>
    </location>
</feature>
<dbReference type="RefSeq" id="WP_338686603.1">
    <property type="nucleotide sequence ID" value="NZ_AP024702.1"/>
</dbReference>
<dbReference type="InterPro" id="IPR005181">
    <property type="entry name" value="SASA"/>
</dbReference>
<gene>
    <name evidence="4" type="ORF">HAHE_37290</name>
</gene>
<dbReference type="PANTHER" id="PTHR31988:SF19">
    <property type="entry name" value="9-O-ACETYL-N-ACETYLNEURAMINIC ACID DEACETYLASE-RELATED"/>
    <property type="match status" value="1"/>
</dbReference>
<evidence type="ECO:0000256" key="1">
    <source>
        <dbReference type="ARBA" id="ARBA00022801"/>
    </source>
</evidence>
<dbReference type="InterPro" id="IPR052940">
    <property type="entry name" value="Carb_Esterase_6"/>
</dbReference>
<dbReference type="Pfam" id="PF03629">
    <property type="entry name" value="SASA"/>
    <property type="match status" value="1"/>
</dbReference>
<protein>
    <recommendedName>
        <fullName evidence="3">Sialate O-acetylesterase domain-containing protein</fullName>
    </recommendedName>
</protein>
<feature type="signal peptide" evidence="2">
    <location>
        <begin position="1"/>
        <end position="15"/>
    </location>
</feature>
<keyword evidence="5" id="KW-1185">Reference proteome</keyword>
<sequence length="258" mass="28447">MKWLILFLLISPLTAADYELVIVAGQSNAQGWKGDACRYPKGPPEIDSSIPMYYASPGVGSSGGKWLGLGPQQGLFKRGHFGPEITFARELVANGRRPAIFKFALGGTQLEGRWKRPGQGGLYDEMVRELAKAGRAFRKSGHRLVFGGMIWIQGESDAMDAGSAARYRENLTVLLNDFRRNVAGNRRLPVVLGVDEQHKFVVRRPIIVETQKSLAESDPKIVFTTMHHLKKADGTHLTPKALAEHGKRLAGAYLQIAR</sequence>
<dbReference type="Proteomes" id="UP001374893">
    <property type="component" value="Chromosome"/>
</dbReference>
<evidence type="ECO:0000259" key="3">
    <source>
        <dbReference type="Pfam" id="PF03629"/>
    </source>
</evidence>
<keyword evidence="1" id="KW-0378">Hydrolase</keyword>
<keyword evidence="2" id="KW-0732">Signal</keyword>
<dbReference type="SUPFAM" id="SSF52266">
    <property type="entry name" value="SGNH hydrolase"/>
    <property type="match status" value="1"/>
</dbReference>
<evidence type="ECO:0000256" key="2">
    <source>
        <dbReference type="SAM" id="SignalP"/>
    </source>
</evidence>
<dbReference type="PANTHER" id="PTHR31988">
    <property type="entry name" value="ESTERASE, PUTATIVE (DUF303)-RELATED"/>
    <property type="match status" value="1"/>
</dbReference>
<feature type="chain" id="PRO_5046494289" description="Sialate O-acetylesterase domain-containing protein" evidence="2">
    <location>
        <begin position="16"/>
        <end position="258"/>
    </location>
</feature>
<dbReference type="InterPro" id="IPR036514">
    <property type="entry name" value="SGNH_hydro_sf"/>
</dbReference>
<organism evidence="4 5">
    <name type="scientific">Haloferula helveola</name>
    <dbReference type="NCBI Taxonomy" id="490095"/>
    <lineage>
        <taxon>Bacteria</taxon>
        <taxon>Pseudomonadati</taxon>
        <taxon>Verrucomicrobiota</taxon>
        <taxon>Verrucomicrobiia</taxon>
        <taxon>Verrucomicrobiales</taxon>
        <taxon>Verrucomicrobiaceae</taxon>
        <taxon>Haloferula</taxon>
    </lineage>
</organism>
<accession>A0ABN6H883</accession>
<dbReference type="EMBL" id="AP024702">
    <property type="protein sequence ID" value="BCX49821.1"/>
    <property type="molecule type" value="Genomic_DNA"/>
</dbReference>
<reference evidence="4 5" key="1">
    <citation type="submission" date="2021-06" db="EMBL/GenBank/DDBJ databases">
        <title>Complete genome of Haloferula helveola possessing various polysaccharide degrading enzymes.</title>
        <authorList>
            <person name="Takami H."/>
            <person name="Huang C."/>
            <person name="Hamasaki K."/>
        </authorList>
    </citation>
    <scope>NUCLEOTIDE SEQUENCE [LARGE SCALE GENOMIC DNA]</scope>
    <source>
        <strain evidence="4 5">CN-1</strain>
    </source>
</reference>
<dbReference type="Gene3D" id="3.40.50.1110">
    <property type="entry name" value="SGNH hydrolase"/>
    <property type="match status" value="1"/>
</dbReference>
<evidence type="ECO:0000313" key="4">
    <source>
        <dbReference type="EMBL" id="BCX49821.1"/>
    </source>
</evidence>
<evidence type="ECO:0000313" key="5">
    <source>
        <dbReference type="Proteomes" id="UP001374893"/>
    </source>
</evidence>
<name>A0ABN6H883_9BACT</name>